<dbReference type="InterPro" id="IPR035984">
    <property type="entry name" value="Acyl-CoA-binding_sf"/>
</dbReference>
<organism evidence="4 5">
    <name type="scientific">Muraenolepis orangiensis</name>
    <name type="common">Patagonian moray cod</name>
    <dbReference type="NCBI Taxonomy" id="630683"/>
    <lineage>
        <taxon>Eukaryota</taxon>
        <taxon>Metazoa</taxon>
        <taxon>Chordata</taxon>
        <taxon>Craniata</taxon>
        <taxon>Vertebrata</taxon>
        <taxon>Euteleostomi</taxon>
        <taxon>Actinopterygii</taxon>
        <taxon>Neopterygii</taxon>
        <taxon>Teleostei</taxon>
        <taxon>Neoteleostei</taxon>
        <taxon>Acanthomorphata</taxon>
        <taxon>Zeiogadaria</taxon>
        <taxon>Gadariae</taxon>
        <taxon>Gadiformes</taxon>
        <taxon>Muraenolepidoidei</taxon>
        <taxon>Muraenolepididae</taxon>
        <taxon>Muraenolepis</taxon>
    </lineage>
</organism>
<dbReference type="OrthoDB" id="71307at2759"/>
<sequence length="317" mass="33324">MLNFYSLYKQAVCGPCTVTRPGFWDPVGRYKWDAWSRLGGMSCEGAMEAYVDEMKKVAKEVLDTMPVDEKTASLIHHFEPLYLVVEDMPTPSQALLDLCQDSGLSQGLAPTSDSESEIFCDSLDSEEQLLCIKIKANAGLNGHAHSDSSSFRPRGHRTAAGATQVGSGQGGEGAEGDKGPPSMRRSGRDGPDQSWRERGAPPGGPRPPGHGVPNMGGGGGGAAGRSRGRGRAAARRPAAAADHRGPAAAAGGHAQRDGASGGGGASGCDTPSQEEDKWWPFEVSGHTLLLLLLWPLVAQGLQVLLLRRSQKRGSVSS</sequence>
<evidence type="ECO:0000313" key="4">
    <source>
        <dbReference type="EMBL" id="KAJ3607508.1"/>
    </source>
</evidence>
<accession>A0A9Q0EJL1</accession>
<dbReference type="InterPro" id="IPR000582">
    <property type="entry name" value="Acyl-CoA-binding_protein"/>
</dbReference>
<evidence type="ECO:0000256" key="1">
    <source>
        <dbReference type="ARBA" id="ARBA00023121"/>
    </source>
</evidence>
<evidence type="ECO:0000256" key="2">
    <source>
        <dbReference type="SAM" id="MobiDB-lite"/>
    </source>
</evidence>
<feature type="region of interest" description="Disordered" evidence="2">
    <location>
        <begin position="142"/>
        <end position="274"/>
    </location>
</feature>
<evidence type="ECO:0000313" key="5">
    <source>
        <dbReference type="Proteomes" id="UP001148018"/>
    </source>
</evidence>
<feature type="compositionally biased region" description="Basic and acidic residues" evidence="2">
    <location>
        <begin position="186"/>
        <end position="199"/>
    </location>
</feature>
<protein>
    <recommendedName>
        <fullName evidence="3">ACB domain-containing protein</fullName>
    </recommendedName>
</protein>
<dbReference type="PRINTS" id="PR00689">
    <property type="entry name" value="ACOABINDINGP"/>
</dbReference>
<dbReference type="AlphaFoldDB" id="A0A9Q0EJL1"/>
<keyword evidence="1" id="KW-0446">Lipid-binding</keyword>
<feature type="domain" description="ACB" evidence="3">
    <location>
        <begin position="1"/>
        <end position="63"/>
    </location>
</feature>
<dbReference type="InterPro" id="IPR014352">
    <property type="entry name" value="FERM/acyl-CoA-bd_prot_sf"/>
</dbReference>
<dbReference type="GO" id="GO:0006631">
    <property type="term" value="P:fatty acid metabolic process"/>
    <property type="evidence" value="ECO:0007669"/>
    <property type="project" value="TreeGrafter"/>
</dbReference>
<dbReference type="PROSITE" id="PS51228">
    <property type="entry name" value="ACB_2"/>
    <property type="match status" value="1"/>
</dbReference>
<feature type="compositionally biased region" description="Low complexity" evidence="2">
    <location>
        <begin position="235"/>
        <end position="253"/>
    </location>
</feature>
<proteinExistence type="predicted"/>
<dbReference type="GO" id="GO:0000062">
    <property type="term" value="F:fatty-acyl-CoA binding"/>
    <property type="evidence" value="ECO:0007669"/>
    <property type="project" value="InterPro"/>
</dbReference>
<evidence type="ECO:0000259" key="3">
    <source>
        <dbReference type="PROSITE" id="PS51228"/>
    </source>
</evidence>
<keyword evidence="5" id="KW-1185">Reference proteome</keyword>
<comment type="caution">
    <text evidence="4">The sequence shown here is derived from an EMBL/GenBank/DDBJ whole genome shotgun (WGS) entry which is preliminary data.</text>
</comment>
<gene>
    <name evidence="4" type="ORF">NHX12_024559</name>
</gene>
<name>A0A9Q0EJL1_9TELE</name>
<feature type="compositionally biased region" description="Gly residues" evidence="2">
    <location>
        <begin position="214"/>
        <end position="223"/>
    </location>
</feature>
<dbReference type="Proteomes" id="UP001148018">
    <property type="component" value="Unassembled WGS sequence"/>
</dbReference>
<dbReference type="Gene3D" id="1.20.80.10">
    <property type="match status" value="1"/>
</dbReference>
<dbReference type="GO" id="GO:0005737">
    <property type="term" value="C:cytoplasm"/>
    <property type="evidence" value="ECO:0007669"/>
    <property type="project" value="TreeGrafter"/>
</dbReference>
<dbReference type="EMBL" id="JANIIK010000040">
    <property type="protein sequence ID" value="KAJ3607508.1"/>
    <property type="molecule type" value="Genomic_DNA"/>
</dbReference>
<dbReference type="PANTHER" id="PTHR23310:SF53">
    <property type="entry name" value="ACYL-COA-BINDING DOMAIN-CONTAINING PROTEIN 4"/>
    <property type="match status" value="1"/>
</dbReference>
<reference evidence="4" key="1">
    <citation type="submission" date="2022-07" db="EMBL/GenBank/DDBJ databases">
        <title>Chromosome-level genome of Muraenolepis orangiensis.</title>
        <authorList>
            <person name="Kim J."/>
        </authorList>
    </citation>
    <scope>NUCLEOTIDE SEQUENCE</scope>
    <source>
        <strain evidence="4">KU_S4_2022</strain>
        <tissue evidence="4">Muscle</tissue>
    </source>
</reference>
<dbReference type="Pfam" id="PF00887">
    <property type="entry name" value="ACBP"/>
    <property type="match status" value="1"/>
</dbReference>
<dbReference type="PANTHER" id="PTHR23310">
    <property type="entry name" value="ACYL-COA-BINDING PROTEIN, ACBP"/>
    <property type="match status" value="1"/>
</dbReference>
<dbReference type="SUPFAM" id="SSF47027">
    <property type="entry name" value="Acyl-CoA binding protein"/>
    <property type="match status" value="1"/>
</dbReference>